<keyword evidence="1" id="KW-0732">Signal</keyword>
<dbReference type="STRING" id="1120975.SAMN02746064_00784"/>
<dbReference type="AlphaFoldDB" id="A0A1M4UPS0"/>
<sequence length="352" mass="39736">MTRKYQLITVIFLMISLIMTGCGGNSDNADRNGKNRINSNESNVALNLAGTGNTPANLLHDGMAAEYEGYIYHIDKMINGNLWRTSIDTGESELLLKGMLHDINVNGGAVFTLGSIPDPNDEMLSLYGLFRINMDGSNLTIIKEGSFEELILKDDYLYFTEIIDGGLYKIRYDGSEEKKLLDDIYDNVAIIDENIYLMSDLDEEYVMNIYKLDLEGRGQPEKVINDVFGGTFDVVGNEIFYIARDNTSNIYRYDTLTGEKELFLSKWVDYLNTDGEHLYYFWSGRRQDNSDSGVYKSSLDGSGEEMIMPADVFFSLNIAGGKMFWHNNDDERRISVMNLDGSNIGFIEQAGN</sequence>
<protein>
    <recommendedName>
        <fullName evidence="2">Prolow-density lipoprotein receptor-related protein 1-like beta-propeller domain-containing protein</fullName>
    </recommendedName>
</protein>
<accession>A0A1M4UPS0</accession>
<feature type="chain" id="PRO_5038793822" description="Prolow-density lipoprotein receptor-related protein 1-like beta-propeller domain-containing protein" evidence="1">
    <location>
        <begin position="22"/>
        <end position="352"/>
    </location>
</feature>
<dbReference type="InterPro" id="IPR011042">
    <property type="entry name" value="6-blade_b-propeller_TolB-like"/>
</dbReference>
<dbReference type="EMBL" id="FQTU01000004">
    <property type="protein sequence ID" value="SHE58647.1"/>
    <property type="molecule type" value="Genomic_DNA"/>
</dbReference>
<dbReference type="Gene3D" id="2.120.10.30">
    <property type="entry name" value="TolB, C-terminal domain"/>
    <property type="match status" value="1"/>
</dbReference>
<dbReference type="Proteomes" id="UP000184251">
    <property type="component" value="Unassembled WGS sequence"/>
</dbReference>
<dbReference type="OrthoDB" id="61520at2"/>
<evidence type="ECO:0000313" key="3">
    <source>
        <dbReference type="EMBL" id="SHE58647.1"/>
    </source>
</evidence>
<dbReference type="SUPFAM" id="SSF69304">
    <property type="entry name" value="Tricorn protease N-terminal domain"/>
    <property type="match status" value="2"/>
</dbReference>
<evidence type="ECO:0000259" key="2">
    <source>
        <dbReference type="Pfam" id="PF16472"/>
    </source>
</evidence>
<keyword evidence="4" id="KW-1185">Reference proteome</keyword>
<organism evidence="3 4">
    <name type="scientific">Alkalibacter saccharofermentans DSM 14828</name>
    <dbReference type="NCBI Taxonomy" id="1120975"/>
    <lineage>
        <taxon>Bacteria</taxon>
        <taxon>Bacillati</taxon>
        <taxon>Bacillota</taxon>
        <taxon>Clostridia</taxon>
        <taxon>Eubacteriales</taxon>
        <taxon>Eubacteriaceae</taxon>
        <taxon>Alkalibacter</taxon>
    </lineage>
</organism>
<feature type="signal peptide" evidence="1">
    <location>
        <begin position="1"/>
        <end position="21"/>
    </location>
</feature>
<gene>
    <name evidence="3" type="ORF">SAMN02746064_00784</name>
</gene>
<proteinExistence type="predicted"/>
<feature type="domain" description="Prolow-density lipoprotein receptor-related protein 1-like beta-propeller" evidence="2">
    <location>
        <begin position="53"/>
        <end position="334"/>
    </location>
</feature>
<dbReference type="RefSeq" id="WP_073269784.1">
    <property type="nucleotide sequence ID" value="NZ_FQTU01000004.1"/>
</dbReference>
<dbReference type="InterPro" id="IPR032485">
    <property type="entry name" value="LRP1-like_beta_prop"/>
</dbReference>
<dbReference type="PROSITE" id="PS51257">
    <property type="entry name" value="PROKAR_LIPOPROTEIN"/>
    <property type="match status" value="1"/>
</dbReference>
<evidence type="ECO:0000256" key="1">
    <source>
        <dbReference type="SAM" id="SignalP"/>
    </source>
</evidence>
<dbReference type="Pfam" id="PF16472">
    <property type="entry name" value="DUF5050"/>
    <property type="match status" value="1"/>
</dbReference>
<reference evidence="3 4" key="1">
    <citation type="submission" date="2016-11" db="EMBL/GenBank/DDBJ databases">
        <authorList>
            <person name="Jaros S."/>
            <person name="Januszkiewicz K."/>
            <person name="Wedrychowicz H."/>
        </authorList>
    </citation>
    <scope>NUCLEOTIDE SEQUENCE [LARGE SCALE GENOMIC DNA]</scope>
    <source>
        <strain evidence="3 4">DSM 14828</strain>
    </source>
</reference>
<evidence type="ECO:0000313" key="4">
    <source>
        <dbReference type="Proteomes" id="UP000184251"/>
    </source>
</evidence>
<name>A0A1M4UPS0_9FIRM</name>